<dbReference type="AlphaFoldDB" id="A0A392QEN0"/>
<dbReference type="Pfam" id="PF12937">
    <property type="entry name" value="F-box-like"/>
    <property type="match status" value="1"/>
</dbReference>
<dbReference type="InterPro" id="IPR001810">
    <property type="entry name" value="F-box_dom"/>
</dbReference>
<dbReference type="InterPro" id="IPR036047">
    <property type="entry name" value="F-box-like_dom_sf"/>
</dbReference>
<dbReference type="PROSITE" id="PS50181">
    <property type="entry name" value="FBOX"/>
    <property type="match status" value="1"/>
</dbReference>
<dbReference type="Gene3D" id="1.20.1280.50">
    <property type="match status" value="1"/>
</dbReference>
<dbReference type="EMBL" id="LXQA010129776">
    <property type="protein sequence ID" value="MCI22307.1"/>
    <property type="molecule type" value="Genomic_DNA"/>
</dbReference>
<feature type="domain" description="F-box" evidence="1">
    <location>
        <begin position="15"/>
        <end position="62"/>
    </location>
</feature>
<dbReference type="PANTHER" id="PTHR38926">
    <property type="entry name" value="F-BOX DOMAIN CONTAINING PROTEIN, EXPRESSED"/>
    <property type="match status" value="1"/>
</dbReference>
<evidence type="ECO:0000313" key="2">
    <source>
        <dbReference type="EMBL" id="MCI22307.1"/>
    </source>
</evidence>
<evidence type="ECO:0000259" key="1">
    <source>
        <dbReference type="PROSITE" id="PS50181"/>
    </source>
</evidence>
<dbReference type="CDD" id="cd22164">
    <property type="entry name" value="F-box_AtSKIP19-like"/>
    <property type="match status" value="1"/>
</dbReference>
<organism evidence="2 3">
    <name type="scientific">Trifolium medium</name>
    <dbReference type="NCBI Taxonomy" id="97028"/>
    <lineage>
        <taxon>Eukaryota</taxon>
        <taxon>Viridiplantae</taxon>
        <taxon>Streptophyta</taxon>
        <taxon>Embryophyta</taxon>
        <taxon>Tracheophyta</taxon>
        <taxon>Spermatophyta</taxon>
        <taxon>Magnoliopsida</taxon>
        <taxon>eudicotyledons</taxon>
        <taxon>Gunneridae</taxon>
        <taxon>Pentapetalae</taxon>
        <taxon>rosids</taxon>
        <taxon>fabids</taxon>
        <taxon>Fabales</taxon>
        <taxon>Fabaceae</taxon>
        <taxon>Papilionoideae</taxon>
        <taxon>50 kb inversion clade</taxon>
        <taxon>NPAAA clade</taxon>
        <taxon>Hologalegina</taxon>
        <taxon>IRL clade</taxon>
        <taxon>Trifolieae</taxon>
        <taxon>Trifolium</taxon>
    </lineage>
</organism>
<dbReference type="Proteomes" id="UP000265520">
    <property type="component" value="Unassembled WGS sequence"/>
</dbReference>
<feature type="non-terminal residue" evidence="2">
    <location>
        <position position="103"/>
    </location>
</feature>
<name>A0A392QEN0_9FABA</name>
<proteinExistence type="predicted"/>
<sequence>MFEINKEQKKENTIGPNWLELPRDITENILQRLNTIEIVTSVCRVCPLWWNICKDPLMWRTIHMSNNGTSAYADADLVKICRYAIERSCGQLEDIEIVSFCTK</sequence>
<dbReference type="PANTHER" id="PTHR38926:SF2">
    <property type="entry name" value="F-BOX_LRR-REPEAT PROTEIN 21-RELATED"/>
    <property type="match status" value="1"/>
</dbReference>
<keyword evidence="3" id="KW-1185">Reference proteome</keyword>
<accession>A0A392QEN0</accession>
<comment type="caution">
    <text evidence="2">The sequence shown here is derived from an EMBL/GenBank/DDBJ whole genome shotgun (WGS) entry which is preliminary data.</text>
</comment>
<dbReference type="SUPFAM" id="SSF81383">
    <property type="entry name" value="F-box domain"/>
    <property type="match status" value="1"/>
</dbReference>
<protein>
    <submittedName>
        <fullName evidence="2">F-box protein SKIP19</fullName>
    </submittedName>
</protein>
<evidence type="ECO:0000313" key="3">
    <source>
        <dbReference type="Proteomes" id="UP000265520"/>
    </source>
</evidence>
<reference evidence="2 3" key="1">
    <citation type="journal article" date="2018" name="Front. Plant Sci.">
        <title>Red Clover (Trifolium pratense) and Zigzag Clover (T. medium) - A Picture of Genomic Similarities and Differences.</title>
        <authorList>
            <person name="Dluhosova J."/>
            <person name="Istvanek J."/>
            <person name="Nedelnik J."/>
            <person name="Repkova J."/>
        </authorList>
    </citation>
    <scope>NUCLEOTIDE SEQUENCE [LARGE SCALE GENOMIC DNA]</scope>
    <source>
        <strain evidence="3">cv. 10/8</strain>
        <tissue evidence="2">Leaf</tissue>
    </source>
</reference>